<organism evidence="1 2">
    <name type="scientific">Pseudomonas syringae pv. ribicola</name>
    <dbReference type="NCBI Taxonomy" id="55398"/>
    <lineage>
        <taxon>Bacteria</taxon>
        <taxon>Pseudomonadati</taxon>
        <taxon>Pseudomonadota</taxon>
        <taxon>Gammaproteobacteria</taxon>
        <taxon>Pseudomonadales</taxon>
        <taxon>Pseudomonadaceae</taxon>
        <taxon>Pseudomonas</taxon>
    </lineage>
</organism>
<dbReference type="EMBL" id="LJRF01000139">
    <property type="protein sequence ID" value="KPY45655.1"/>
    <property type="molecule type" value="Genomic_DNA"/>
</dbReference>
<comment type="caution">
    <text evidence="1">The sequence shown here is derived from an EMBL/GenBank/DDBJ whole genome shotgun (WGS) entry which is preliminary data.</text>
</comment>
<dbReference type="AlphaFoldDB" id="A0A0P9YCA0"/>
<gene>
    <name evidence="1" type="ORF">ALO47_04812</name>
</gene>
<dbReference type="Proteomes" id="UP000050554">
    <property type="component" value="Unassembled WGS sequence"/>
</dbReference>
<accession>A0A0P9YCA0</accession>
<reference evidence="1 2" key="1">
    <citation type="submission" date="2015-09" db="EMBL/GenBank/DDBJ databases">
        <title>Genome announcement of multiple Pseudomonas syringae strains.</title>
        <authorList>
            <person name="Thakur S."/>
            <person name="Wang P.W."/>
            <person name="Gong Y."/>
            <person name="Weir B.S."/>
            <person name="Guttman D.S."/>
        </authorList>
    </citation>
    <scope>NUCLEOTIDE SEQUENCE [LARGE SCALE GENOMIC DNA]</scope>
    <source>
        <strain evidence="1 2">ICMP3882</strain>
    </source>
</reference>
<evidence type="ECO:0000313" key="2">
    <source>
        <dbReference type="Proteomes" id="UP000050554"/>
    </source>
</evidence>
<evidence type="ECO:0000313" key="1">
    <source>
        <dbReference type="EMBL" id="KPY45655.1"/>
    </source>
</evidence>
<name>A0A0P9YCA0_PSESI</name>
<dbReference type="PATRIC" id="fig|55398.3.peg.2519"/>
<protein>
    <submittedName>
        <fullName evidence="1">Membrane protein</fullName>
    </submittedName>
</protein>
<proteinExistence type="predicted"/>
<sequence length="72" mass="7852">MAIISGNRILIEPTEMPAKLLTYTLGATPHAEEVPDAPDTEELKRKLESFLQTATKSLLDNTAGVEASKNRN</sequence>